<name>A0A164N6E2_9AGAM</name>
<dbReference type="AlphaFoldDB" id="A0A164N6E2"/>
<protein>
    <submittedName>
        <fullName evidence="1">Uncharacterized protein</fullName>
    </submittedName>
</protein>
<keyword evidence="2" id="KW-1185">Reference proteome</keyword>
<evidence type="ECO:0000313" key="1">
    <source>
        <dbReference type="EMBL" id="KZS87398.1"/>
    </source>
</evidence>
<evidence type="ECO:0000313" key="2">
    <source>
        <dbReference type="Proteomes" id="UP000076722"/>
    </source>
</evidence>
<dbReference type="EMBL" id="KV419450">
    <property type="protein sequence ID" value="KZS87398.1"/>
    <property type="molecule type" value="Genomic_DNA"/>
</dbReference>
<organism evidence="1 2">
    <name type="scientific">Sistotremastrum niveocremeum HHB9708</name>
    <dbReference type="NCBI Taxonomy" id="1314777"/>
    <lineage>
        <taxon>Eukaryota</taxon>
        <taxon>Fungi</taxon>
        <taxon>Dikarya</taxon>
        <taxon>Basidiomycota</taxon>
        <taxon>Agaricomycotina</taxon>
        <taxon>Agaricomycetes</taxon>
        <taxon>Sistotremastrales</taxon>
        <taxon>Sistotremastraceae</taxon>
        <taxon>Sertulicium</taxon>
        <taxon>Sertulicium niveocremeum</taxon>
    </lineage>
</organism>
<sequence length="233" mass="26020">MEEKPSVRTKQGLRDHIVELIVTNAQAMAFVERAAFRELLPVNALRLKIAESPISEVSGTFDGWTSPPGDPYMGLTVHRIDAPPELPQKWTLRMLLLAFRRNRAFLIQKILEDCGPIDLLAHVRNFRLNDQAMKPSNGLEIFGDVLEHPHAAQQAFLSEKEPTAWKTISIVELQTSIYAIGIGNSITGTCIIYFTSISTQMLQYLTLAARLWLLRAGKCDRSGGHGYGASFML</sequence>
<reference evidence="1 2" key="1">
    <citation type="journal article" date="2016" name="Mol. Biol. Evol.">
        <title>Comparative Genomics of Early-Diverging Mushroom-Forming Fungi Provides Insights into the Origins of Lignocellulose Decay Capabilities.</title>
        <authorList>
            <person name="Nagy L.G."/>
            <person name="Riley R."/>
            <person name="Tritt A."/>
            <person name="Adam C."/>
            <person name="Daum C."/>
            <person name="Floudas D."/>
            <person name="Sun H."/>
            <person name="Yadav J.S."/>
            <person name="Pangilinan J."/>
            <person name="Larsson K.H."/>
            <person name="Matsuura K."/>
            <person name="Barry K."/>
            <person name="Labutti K."/>
            <person name="Kuo R."/>
            <person name="Ohm R.A."/>
            <person name="Bhattacharya S.S."/>
            <person name="Shirouzu T."/>
            <person name="Yoshinaga Y."/>
            <person name="Martin F.M."/>
            <person name="Grigoriev I.V."/>
            <person name="Hibbett D.S."/>
        </authorList>
    </citation>
    <scope>NUCLEOTIDE SEQUENCE [LARGE SCALE GENOMIC DNA]</scope>
    <source>
        <strain evidence="1 2">HHB9708</strain>
    </source>
</reference>
<accession>A0A164N6E2</accession>
<dbReference type="OrthoDB" id="2612965at2759"/>
<proteinExistence type="predicted"/>
<dbReference type="Proteomes" id="UP000076722">
    <property type="component" value="Unassembled WGS sequence"/>
</dbReference>
<gene>
    <name evidence="1" type="ORF">SISNIDRAFT_470966</name>
</gene>